<dbReference type="InterPro" id="IPR007421">
    <property type="entry name" value="Schlafen_AlbA_2_dom"/>
</dbReference>
<reference evidence="2" key="1">
    <citation type="submission" date="2020-04" db="EMBL/GenBank/DDBJ databases">
        <title>Deep metagenomics examines the oral microbiome during advanced dental caries in children, revealing novel taxa and co-occurrences with host molecules.</title>
        <authorList>
            <person name="Baker J.L."/>
            <person name="Morton J.T."/>
            <person name="Dinis M."/>
            <person name="Alvarez R."/>
            <person name="Tran N.C."/>
            <person name="Knight R."/>
            <person name="Edlund A."/>
        </authorList>
    </citation>
    <scope>NUCLEOTIDE SEQUENCE</scope>
    <source>
        <strain evidence="2">JCVI_38_bin.19</strain>
    </source>
</reference>
<dbReference type="Proteomes" id="UP000775770">
    <property type="component" value="Unassembled WGS sequence"/>
</dbReference>
<dbReference type="RefSeq" id="WP_304072785.1">
    <property type="nucleotide sequence ID" value="NZ_JABZRA010000137.1"/>
</dbReference>
<accession>A0A930DLY6</accession>
<organism evidence="2 3">
    <name type="scientific">Oribacterium sinus</name>
    <dbReference type="NCBI Taxonomy" id="237576"/>
    <lineage>
        <taxon>Bacteria</taxon>
        <taxon>Bacillati</taxon>
        <taxon>Bacillota</taxon>
        <taxon>Clostridia</taxon>
        <taxon>Lachnospirales</taxon>
        <taxon>Lachnospiraceae</taxon>
        <taxon>Oribacterium</taxon>
    </lineage>
</organism>
<dbReference type="Pfam" id="PF13412">
    <property type="entry name" value="HTH_24"/>
    <property type="match status" value="1"/>
</dbReference>
<dbReference type="Gene3D" id="3.30.565.60">
    <property type="match status" value="1"/>
</dbReference>
<protein>
    <submittedName>
        <fullName evidence="2">DNA binding domain-containing protein</fullName>
    </submittedName>
</protein>
<evidence type="ECO:0000313" key="2">
    <source>
        <dbReference type="EMBL" id="MBF1273386.1"/>
    </source>
</evidence>
<dbReference type="EMBL" id="JABZRA010000137">
    <property type="protein sequence ID" value="MBF1273386.1"/>
    <property type="molecule type" value="Genomic_DNA"/>
</dbReference>
<dbReference type="InterPro" id="IPR036390">
    <property type="entry name" value="WH_DNA-bd_sf"/>
</dbReference>
<dbReference type="Pfam" id="PF04326">
    <property type="entry name" value="SLFN_AlbA_2"/>
    <property type="match status" value="1"/>
</dbReference>
<evidence type="ECO:0000259" key="1">
    <source>
        <dbReference type="Pfam" id="PF04326"/>
    </source>
</evidence>
<evidence type="ECO:0000313" key="3">
    <source>
        <dbReference type="Proteomes" id="UP000775770"/>
    </source>
</evidence>
<dbReference type="InterPro" id="IPR038461">
    <property type="entry name" value="Schlafen_AlbA_2_dom_sf"/>
</dbReference>
<comment type="caution">
    <text evidence="2">The sequence shown here is derived from an EMBL/GenBank/DDBJ whole genome shotgun (WGS) entry which is preliminary data.</text>
</comment>
<dbReference type="PANTHER" id="PTHR30595:SF6">
    <property type="entry name" value="SCHLAFEN ALBA-2 DOMAIN-CONTAINING PROTEIN"/>
    <property type="match status" value="1"/>
</dbReference>
<dbReference type="Gene3D" id="1.10.10.10">
    <property type="entry name" value="Winged helix-like DNA-binding domain superfamily/Winged helix DNA-binding domain"/>
    <property type="match status" value="1"/>
</dbReference>
<dbReference type="Pfam" id="PF13749">
    <property type="entry name" value="HATPase_c_4"/>
    <property type="match status" value="1"/>
</dbReference>
<dbReference type="PANTHER" id="PTHR30595">
    <property type="entry name" value="GLPR-RELATED TRANSCRIPTIONAL REPRESSOR"/>
    <property type="match status" value="1"/>
</dbReference>
<proteinExistence type="predicted"/>
<sequence>MTIEEILGGESKNLEYKGERPAKSKSYMKSVVAFSNGVGGKIVFGIEDKTLKVLGVPDNILFSEMDAIANVISDQCEPMIVPDIYMQTIEDKTVIVVDIVEGAQKPYYIKSEGIDAGTYIRVAGITRPADEYMIQELRLEGSRRSYDEMPCTGLEITEDDIAYLCKRMKEEAVYNTLNEEEKKAIRDVTVEQLLSWRVIGERNGKYYPNNAFAILTGDYRVPNTIQCGVFKGSTKVIFVDRKEYTGPAWELVEEAFQYVLRNIRMGATFKGVYRQDIYEIPPFAIRELIVNAVVHRSYVDRGNIQIAVYDDRLEILSPGKLPKTQTFVGMQKGRSKIRNEALAKAFSYMKLMEKWGSGIPRVVREVCDEGLAVPVFEGGEVDLVVNIYRKGIGPSEDRTATDATNSATNATDVTEIATNATELTEDEKLIIVAVEQNPSITQQALHNQTGITIGTIKRILPRLQEKGVLIREGNRRSGNWKVIK</sequence>
<dbReference type="SUPFAM" id="SSF46785">
    <property type="entry name" value="Winged helix' DNA-binding domain"/>
    <property type="match status" value="1"/>
</dbReference>
<dbReference type="InterPro" id="IPR038475">
    <property type="entry name" value="RecG_C_sf"/>
</dbReference>
<dbReference type="Gene3D" id="3.30.950.30">
    <property type="entry name" value="Schlafen, AAA domain"/>
    <property type="match status" value="1"/>
</dbReference>
<dbReference type="InterPro" id="IPR036388">
    <property type="entry name" value="WH-like_DNA-bd_sf"/>
</dbReference>
<gene>
    <name evidence="2" type="ORF">HXM90_08245</name>
</gene>
<name>A0A930DLY6_9FIRM</name>
<feature type="domain" description="Schlafen AlbA-2" evidence="1">
    <location>
        <begin position="10"/>
        <end position="129"/>
    </location>
</feature>
<dbReference type="AlphaFoldDB" id="A0A930DLY6"/>